<proteinExistence type="predicted"/>
<evidence type="ECO:0000313" key="1">
    <source>
        <dbReference type="EMBL" id="MFC1413163.1"/>
    </source>
</evidence>
<dbReference type="Gene3D" id="3.30.70.920">
    <property type="match status" value="1"/>
</dbReference>
<dbReference type="InterPro" id="IPR019887">
    <property type="entry name" value="Tscrpt_reg_AsnC/Lrp_C"/>
</dbReference>
<sequence length="171" mass="18520">MEEQHRSLDQLDTLLIRTMREQPRVGFLELSRRTGVSRATVQARVSRLETAGVITGYGPDLDLPAAGYPVLAFVTLQIAQGGLDEIAAELDRVPEVLDAYGTTGSADVACRVAAGSHQHLQEVLIRINRIPAVVRSTSEVALSEVVAPRCLPLLESGQLPRPTRVPAYRTG</sequence>
<dbReference type="PROSITE" id="PS50956">
    <property type="entry name" value="HTH_ASNC_2"/>
    <property type="match status" value="1"/>
</dbReference>
<dbReference type="SMART" id="SM00344">
    <property type="entry name" value="HTH_ASNC"/>
    <property type="match status" value="1"/>
</dbReference>
<dbReference type="InterPro" id="IPR000485">
    <property type="entry name" value="AsnC-type_HTH_dom"/>
</dbReference>
<dbReference type="PROSITE" id="PS00519">
    <property type="entry name" value="HTH_ASNC_1"/>
    <property type="match status" value="1"/>
</dbReference>
<dbReference type="Gene3D" id="1.10.10.10">
    <property type="entry name" value="Winged helix-like DNA-binding domain superfamily/Winged helix DNA-binding domain"/>
    <property type="match status" value="1"/>
</dbReference>
<dbReference type="PANTHER" id="PTHR30154">
    <property type="entry name" value="LEUCINE-RESPONSIVE REGULATORY PROTEIN"/>
    <property type="match status" value="1"/>
</dbReference>
<evidence type="ECO:0000313" key="2">
    <source>
        <dbReference type="Proteomes" id="UP001592582"/>
    </source>
</evidence>
<dbReference type="PANTHER" id="PTHR30154:SF34">
    <property type="entry name" value="TRANSCRIPTIONAL REGULATOR AZLB"/>
    <property type="match status" value="1"/>
</dbReference>
<keyword evidence="2" id="KW-1185">Reference proteome</keyword>
<dbReference type="Proteomes" id="UP001592582">
    <property type="component" value="Unassembled WGS sequence"/>
</dbReference>
<dbReference type="SUPFAM" id="SSF46785">
    <property type="entry name" value="Winged helix' DNA-binding domain"/>
    <property type="match status" value="1"/>
</dbReference>
<comment type="caution">
    <text evidence="1">The sequence shown here is derived from an EMBL/GenBank/DDBJ whole genome shotgun (WGS) entry which is preliminary data.</text>
</comment>
<dbReference type="Pfam" id="PF01037">
    <property type="entry name" value="AsnC_trans_reg"/>
    <property type="match status" value="1"/>
</dbReference>
<reference evidence="1 2" key="1">
    <citation type="submission" date="2024-09" db="EMBL/GenBank/DDBJ databases">
        <authorList>
            <person name="Lee S.D."/>
        </authorList>
    </citation>
    <scope>NUCLEOTIDE SEQUENCE [LARGE SCALE GENOMIC DNA]</scope>
    <source>
        <strain evidence="1 2">N1-1</strain>
    </source>
</reference>
<dbReference type="InterPro" id="IPR036390">
    <property type="entry name" value="WH_DNA-bd_sf"/>
</dbReference>
<name>A0ABV6VHI2_9ACTN</name>
<dbReference type="PRINTS" id="PR00033">
    <property type="entry name" value="HTHASNC"/>
</dbReference>
<dbReference type="Pfam" id="PF13404">
    <property type="entry name" value="HTH_AsnC-type"/>
    <property type="match status" value="1"/>
</dbReference>
<protein>
    <submittedName>
        <fullName evidence="1">Lrp/AsnC family transcriptional regulator</fullName>
    </submittedName>
</protein>
<accession>A0ABV6VHI2</accession>
<dbReference type="InterPro" id="IPR019885">
    <property type="entry name" value="Tscrpt_reg_HTH_AsnC-type_CS"/>
</dbReference>
<dbReference type="SUPFAM" id="SSF54909">
    <property type="entry name" value="Dimeric alpha+beta barrel"/>
    <property type="match status" value="1"/>
</dbReference>
<dbReference type="EMBL" id="JBHEZX010000015">
    <property type="protein sequence ID" value="MFC1413163.1"/>
    <property type="molecule type" value="Genomic_DNA"/>
</dbReference>
<dbReference type="InterPro" id="IPR036388">
    <property type="entry name" value="WH-like_DNA-bd_sf"/>
</dbReference>
<gene>
    <name evidence="1" type="ORF">ACEZDG_28235</name>
</gene>
<dbReference type="InterPro" id="IPR011008">
    <property type="entry name" value="Dimeric_a/b-barrel"/>
</dbReference>
<dbReference type="InterPro" id="IPR019888">
    <property type="entry name" value="Tscrpt_reg_AsnC-like"/>
</dbReference>
<organism evidence="1 2">
    <name type="scientific">Streptacidiphilus alkalitolerans</name>
    <dbReference type="NCBI Taxonomy" id="3342712"/>
    <lineage>
        <taxon>Bacteria</taxon>
        <taxon>Bacillati</taxon>
        <taxon>Actinomycetota</taxon>
        <taxon>Actinomycetes</taxon>
        <taxon>Kitasatosporales</taxon>
        <taxon>Streptomycetaceae</taxon>
        <taxon>Streptacidiphilus</taxon>
    </lineage>
</organism>